<evidence type="ECO:0000256" key="1">
    <source>
        <dbReference type="SAM" id="MobiDB-lite"/>
    </source>
</evidence>
<protein>
    <submittedName>
        <fullName evidence="2">Uncharacterized protein</fullName>
    </submittedName>
</protein>
<dbReference type="EMBL" id="JARKIB010000020">
    <property type="protein sequence ID" value="KAJ7768238.1"/>
    <property type="molecule type" value="Genomic_DNA"/>
</dbReference>
<sequence length="270" mass="29022">MVSGNKYGGPTSYLLFVEDAAGAAAIDKQSTFGVHTAFGCWMHEYEKNADVSNWVVAHLDITGSVKDPAQVAAWARAGMMRTAFNHGPSFHKLDQQTQSKGGPASQRVFDALNTIHAEVLPHPTSPVVTIYMEPVTDDPGEQERLYTILRKLNFAAGSYGFRSRSHNGHPTECALCKSGAHPSFLCPYNDTNVGWWGPPAQLSDLNPAHPFYTNDNDGGGYNHGGGHRGSHRGGGNRGGHRGGNRGGGRGGRGYNNSRGGSRGRGWNRGY</sequence>
<name>A0AAD7NMP1_9AGAR</name>
<proteinExistence type="predicted"/>
<reference evidence="2" key="1">
    <citation type="submission" date="2023-03" db="EMBL/GenBank/DDBJ databases">
        <title>Massive genome expansion in bonnet fungi (Mycena s.s.) driven by repeated elements and novel gene families across ecological guilds.</title>
        <authorList>
            <consortium name="Lawrence Berkeley National Laboratory"/>
            <person name="Harder C.B."/>
            <person name="Miyauchi S."/>
            <person name="Viragh M."/>
            <person name="Kuo A."/>
            <person name="Thoen E."/>
            <person name="Andreopoulos B."/>
            <person name="Lu D."/>
            <person name="Skrede I."/>
            <person name="Drula E."/>
            <person name="Henrissat B."/>
            <person name="Morin E."/>
            <person name="Kohler A."/>
            <person name="Barry K."/>
            <person name="LaButti K."/>
            <person name="Morin E."/>
            <person name="Salamov A."/>
            <person name="Lipzen A."/>
            <person name="Mereny Z."/>
            <person name="Hegedus B."/>
            <person name="Baldrian P."/>
            <person name="Stursova M."/>
            <person name="Weitz H."/>
            <person name="Taylor A."/>
            <person name="Grigoriev I.V."/>
            <person name="Nagy L.G."/>
            <person name="Martin F."/>
            <person name="Kauserud H."/>
        </authorList>
    </citation>
    <scope>NUCLEOTIDE SEQUENCE</scope>
    <source>
        <strain evidence="2">CBHHK182m</strain>
    </source>
</reference>
<evidence type="ECO:0000313" key="2">
    <source>
        <dbReference type="EMBL" id="KAJ7768238.1"/>
    </source>
</evidence>
<feature type="compositionally biased region" description="Gly residues" evidence="1">
    <location>
        <begin position="244"/>
        <end position="253"/>
    </location>
</feature>
<accession>A0AAD7NMP1</accession>
<keyword evidence="3" id="KW-1185">Reference proteome</keyword>
<gene>
    <name evidence="2" type="ORF">B0H16DRAFT_1519056</name>
</gene>
<evidence type="ECO:0000313" key="3">
    <source>
        <dbReference type="Proteomes" id="UP001215598"/>
    </source>
</evidence>
<dbReference type="Proteomes" id="UP001215598">
    <property type="component" value="Unassembled WGS sequence"/>
</dbReference>
<feature type="region of interest" description="Disordered" evidence="1">
    <location>
        <begin position="207"/>
        <end position="270"/>
    </location>
</feature>
<organism evidence="2 3">
    <name type="scientific">Mycena metata</name>
    <dbReference type="NCBI Taxonomy" id="1033252"/>
    <lineage>
        <taxon>Eukaryota</taxon>
        <taxon>Fungi</taxon>
        <taxon>Dikarya</taxon>
        <taxon>Basidiomycota</taxon>
        <taxon>Agaricomycotina</taxon>
        <taxon>Agaricomycetes</taxon>
        <taxon>Agaricomycetidae</taxon>
        <taxon>Agaricales</taxon>
        <taxon>Marasmiineae</taxon>
        <taxon>Mycenaceae</taxon>
        <taxon>Mycena</taxon>
    </lineage>
</organism>
<feature type="compositionally biased region" description="Gly residues" evidence="1">
    <location>
        <begin position="260"/>
        <end position="270"/>
    </location>
</feature>
<comment type="caution">
    <text evidence="2">The sequence shown here is derived from an EMBL/GenBank/DDBJ whole genome shotgun (WGS) entry which is preliminary data.</text>
</comment>
<dbReference type="AlphaFoldDB" id="A0AAD7NMP1"/>